<keyword evidence="6" id="KW-1185">Reference proteome</keyword>
<keyword evidence="2" id="KW-0805">Transcription regulation</keyword>
<dbReference type="AlphaFoldDB" id="A7TDM4"/>
<dbReference type="EMBL" id="DS480378">
    <property type="protein sequence ID" value="EDO19494.1"/>
    <property type="molecule type" value="Genomic_DNA"/>
</dbReference>
<evidence type="ECO:0000256" key="2">
    <source>
        <dbReference type="ARBA" id="ARBA00023015"/>
    </source>
</evidence>
<dbReference type="CDD" id="cd22933">
    <property type="entry name" value="HFD_HFI1"/>
    <property type="match status" value="1"/>
</dbReference>
<reference evidence="5 6" key="1">
    <citation type="journal article" date="2007" name="Proc. Natl. Acad. Sci. U.S.A.">
        <title>Independent sorting-out of thousands of duplicated gene pairs in two yeast species descended from a whole-genome duplication.</title>
        <authorList>
            <person name="Scannell D.R."/>
            <person name="Frank A.C."/>
            <person name="Conant G.C."/>
            <person name="Byrne K.P."/>
            <person name="Woolfit M."/>
            <person name="Wolfe K.H."/>
        </authorList>
    </citation>
    <scope>NUCLEOTIDE SEQUENCE [LARGE SCALE GENOMIC DNA]</scope>
    <source>
        <strain evidence="6">ATCC 22028 / DSM 70294 / BCRC 21397 / CBS 2163 / NBRC 10782 / NRRL Y-8283 / UCD 57-17</strain>
    </source>
</reference>
<evidence type="ECO:0000313" key="6">
    <source>
        <dbReference type="Proteomes" id="UP000000267"/>
    </source>
</evidence>
<comment type="subcellular location">
    <subcellularLocation>
        <location evidence="1">Nucleus</location>
    </subcellularLocation>
</comment>
<dbReference type="GO" id="GO:0006325">
    <property type="term" value="P:chromatin organization"/>
    <property type="evidence" value="ECO:0007669"/>
    <property type="project" value="EnsemblFungi"/>
</dbReference>
<sequence>MSVVKSEPAMFANDSLNGHNTQLSGTTSNEVVQNKLSSVVSTPIPTTIMSPVDHNVAGSATSVYSNQRIDLEPMIEEFNTLLGRENWVKYAQVISLFMLGKLSRKELSNEMDLLFVSPISSDLPTSFNKTIRRTLIRLHNQLLLGIFSNSLRESPLGRNADGSWGFGNGNPNINKLKRANKHNSQIEMYKKIVMSLPMLDRQRLKAITKESGKRGFVLCSVLQARLNMIPKVPIVTNPDTLKHIKENNLKSPIEWTQDIMNGFNAPLATDSFSLPDTDSLYLRMIGISREHGLVGAVDTNSVELLSLALDQFLKNIVESAIDTVRYRKKKYSDFYDLDDSCMYKPMDGGAENNNDADGDPAEGQTISLTNEDIYETFTLFPNLIQSDNSKLNLSSVGLVNDDELVIYNSTIDDLPDFMGDKPSFTPSDDRNVGTREELNWLIKDMLTEK</sequence>
<accession>A7TDM4</accession>
<evidence type="ECO:0000256" key="3">
    <source>
        <dbReference type="ARBA" id="ARBA00023163"/>
    </source>
</evidence>
<dbReference type="GO" id="GO:0006357">
    <property type="term" value="P:regulation of transcription by RNA polymerase II"/>
    <property type="evidence" value="ECO:0007669"/>
    <property type="project" value="EnsemblFungi"/>
</dbReference>
<dbReference type="PANTHER" id="PTHR21277">
    <property type="entry name" value="TRANSCRIPTIONAL ADAPTER 1"/>
    <property type="match status" value="1"/>
</dbReference>
<gene>
    <name evidence="5" type="ORF">Kpol_1018p22</name>
</gene>
<dbReference type="GO" id="GO:0000124">
    <property type="term" value="C:SAGA complex"/>
    <property type="evidence" value="ECO:0007669"/>
    <property type="project" value="EnsemblFungi"/>
</dbReference>
<keyword evidence="4" id="KW-0539">Nucleus</keyword>
<keyword evidence="3" id="KW-0804">Transcription</keyword>
<dbReference type="Proteomes" id="UP000000267">
    <property type="component" value="Unassembled WGS sequence"/>
</dbReference>
<dbReference type="GO" id="GO:0046695">
    <property type="term" value="C:SLIK (SAGA-like) complex"/>
    <property type="evidence" value="ECO:0007669"/>
    <property type="project" value="EnsemblFungi"/>
</dbReference>
<dbReference type="PhylomeDB" id="A7TDM4"/>
<protein>
    <recommendedName>
        <fullName evidence="7">Transcriptional coactivator HFI1/ADA1</fullName>
    </recommendedName>
</protein>
<dbReference type="GO" id="GO:0005634">
    <property type="term" value="C:nucleus"/>
    <property type="evidence" value="ECO:0007669"/>
    <property type="project" value="UniProtKB-SubCell"/>
</dbReference>
<dbReference type="InParanoid" id="A7TDM4"/>
<dbReference type="eggNOG" id="ENOG502RX84">
    <property type="taxonomic scope" value="Eukaryota"/>
</dbReference>
<dbReference type="RefSeq" id="XP_001647352.1">
    <property type="nucleotide sequence ID" value="XM_001647302.1"/>
</dbReference>
<dbReference type="GO" id="GO:0006366">
    <property type="term" value="P:transcription by RNA polymerase II"/>
    <property type="evidence" value="ECO:0007669"/>
    <property type="project" value="EnsemblFungi"/>
</dbReference>
<dbReference type="PANTHER" id="PTHR21277:SF5">
    <property type="entry name" value="TRANSCRIPTIONAL ADAPTER 1"/>
    <property type="match status" value="1"/>
</dbReference>
<dbReference type="OMA" id="NWLIKDI"/>
<proteinExistence type="predicted"/>
<evidence type="ECO:0000256" key="4">
    <source>
        <dbReference type="ARBA" id="ARBA00023242"/>
    </source>
</evidence>
<dbReference type="OrthoDB" id="10264870at2759"/>
<evidence type="ECO:0000313" key="5">
    <source>
        <dbReference type="EMBL" id="EDO19494.1"/>
    </source>
</evidence>
<dbReference type="GO" id="GO:0003713">
    <property type="term" value="F:transcription coactivator activity"/>
    <property type="evidence" value="ECO:0007669"/>
    <property type="project" value="EnsemblFungi"/>
</dbReference>
<dbReference type="KEGG" id="vpo:Kpol_1018p22"/>
<dbReference type="FunCoup" id="A7TDM4">
    <property type="interactions" value="1309"/>
</dbReference>
<dbReference type="STRING" id="436907.A7TDM4"/>
<dbReference type="HOGENOM" id="CLU_033254_1_0_1"/>
<dbReference type="InterPro" id="IPR024738">
    <property type="entry name" value="Hfi1/Tada1"/>
</dbReference>
<dbReference type="GeneID" id="5547849"/>
<evidence type="ECO:0000256" key="1">
    <source>
        <dbReference type="ARBA" id="ARBA00004123"/>
    </source>
</evidence>
<organism evidence="6">
    <name type="scientific">Vanderwaltozyma polyspora (strain ATCC 22028 / DSM 70294 / BCRC 21397 / CBS 2163 / NBRC 10782 / NRRL Y-8283 / UCD 57-17)</name>
    <name type="common">Kluyveromyces polysporus</name>
    <dbReference type="NCBI Taxonomy" id="436907"/>
    <lineage>
        <taxon>Eukaryota</taxon>
        <taxon>Fungi</taxon>
        <taxon>Dikarya</taxon>
        <taxon>Ascomycota</taxon>
        <taxon>Saccharomycotina</taxon>
        <taxon>Saccharomycetes</taxon>
        <taxon>Saccharomycetales</taxon>
        <taxon>Saccharomycetaceae</taxon>
        <taxon>Vanderwaltozyma</taxon>
    </lineage>
</organism>
<evidence type="ECO:0008006" key="7">
    <source>
        <dbReference type="Google" id="ProtNLM"/>
    </source>
</evidence>
<dbReference type="Pfam" id="PF12767">
    <property type="entry name" value="SAGA-Tad1"/>
    <property type="match status" value="1"/>
</dbReference>
<name>A7TDM4_VANPO</name>